<sequence>MKCSMVARAALNSFRSPELRKSVLHSQYVALLQQSPNFLLLQHNNLLPSESRNLRNELKKHAPDANLKVISNSIFRHALHVYESMPKGTNGSVDLAAANTVASHKNAKRVKLDIDDLFAGPLAVFALGPSVAPENIRGCLSALKRYQNKMVLLGGRLESEGFDYFQVDSISKIPSHKGLQTSLLSLLSHPAQQLKQLLDMARGDVAHTLERREN</sequence>
<dbReference type="Gene3D" id="3.30.70.1730">
    <property type="match status" value="1"/>
</dbReference>
<keyword evidence="3" id="KW-1185">Reference proteome</keyword>
<dbReference type="Proteomes" id="UP001212411">
    <property type="component" value="Chromosome 1"/>
</dbReference>
<dbReference type="GeneID" id="80873890"/>
<reference evidence="2 3" key="1">
    <citation type="journal article" date="2023" name="G3 (Bethesda)">
        <title>A high-quality reference genome for the fission yeast Schizosaccharomyces osmophilus.</title>
        <authorList>
            <person name="Jia G.S."/>
            <person name="Zhang W.C."/>
            <person name="Liang Y."/>
            <person name="Liu X.H."/>
            <person name="Rhind N."/>
            <person name="Pidoux A."/>
            <person name="Brysch-Herzberg M."/>
            <person name="Du L.L."/>
        </authorList>
    </citation>
    <scope>NUCLEOTIDE SEQUENCE [LARGE SCALE GENOMIC DNA]</scope>
    <source>
        <strain evidence="2 3">CBS 15793</strain>
    </source>
</reference>
<dbReference type="GO" id="GO:0005840">
    <property type="term" value="C:ribosome"/>
    <property type="evidence" value="ECO:0007669"/>
    <property type="project" value="UniProtKB-KW"/>
</dbReference>
<gene>
    <name evidence="2" type="primary">mrp11</name>
    <name evidence="2" type="ORF">SOMG_00407</name>
</gene>
<evidence type="ECO:0000313" key="3">
    <source>
        <dbReference type="Proteomes" id="UP001212411"/>
    </source>
</evidence>
<comment type="similarity">
    <text evidence="1">Belongs to the universal ribosomal protein uL10 family.</text>
</comment>
<name>A0AAE9W9N6_9SCHI</name>
<dbReference type="AlphaFoldDB" id="A0AAE9W9N6"/>
<dbReference type="InterPro" id="IPR043141">
    <property type="entry name" value="Ribosomal_uL10-like_sf"/>
</dbReference>
<proteinExistence type="inferred from homology"/>
<dbReference type="InterPro" id="IPR047865">
    <property type="entry name" value="Ribosomal_uL10_bac_type"/>
</dbReference>
<dbReference type="PANTHER" id="PTHR11560">
    <property type="entry name" value="39S RIBOSOMAL PROTEIN L10, MITOCHONDRIAL"/>
    <property type="match status" value="1"/>
</dbReference>
<dbReference type="SUPFAM" id="SSF160369">
    <property type="entry name" value="Ribosomal protein L10-like"/>
    <property type="match status" value="1"/>
</dbReference>
<keyword evidence="2" id="KW-0689">Ribosomal protein</keyword>
<protein>
    <submittedName>
        <fullName evidence="2">Mitochondrial ribosomal protein subunit L10</fullName>
    </submittedName>
</protein>
<keyword evidence="2" id="KW-0687">Ribonucleoprotein</keyword>
<dbReference type="KEGG" id="som:SOMG_00407"/>
<accession>A0AAE9W9N6</accession>
<evidence type="ECO:0000256" key="1">
    <source>
        <dbReference type="ARBA" id="ARBA00008889"/>
    </source>
</evidence>
<dbReference type="EMBL" id="CP115611">
    <property type="protein sequence ID" value="WBW71352.1"/>
    <property type="molecule type" value="Genomic_DNA"/>
</dbReference>
<organism evidence="2 3">
    <name type="scientific">Schizosaccharomyces osmophilus</name>
    <dbReference type="NCBI Taxonomy" id="2545709"/>
    <lineage>
        <taxon>Eukaryota</taxon>
        <taxon>Fungi</taxon>
        <taxon>Dikarya</taxon>
        <taxon>Ascomycota</taxon>
        <taxon>Taphrinomycotina</taxon>
        <taxon>Schizosaccharomycetes</taxon>
        <taxon>Schizosaccharomycetales</taxon>
        <taxon>Schizosaccharomycetaceae</taxon>
        <taxon>Schizosaccharomyces</taxon>
    </lineage>
</organism>
<evidence type="ECO:0000313" key="2">
    <source>
        <dbReference type="EMBL" id="WBW71352.1"/>
    </source>
</evidence>
<dbReference type="RefSeq" id="XP_056035595.1">
    <property type="nucleotide sequence ID" value="XM_056179201.1"/>
</dbReference>